<keyword evidence="2" id="KW-1185">Reference proteome</keyword>
<comment type="caution">
    <text evidence="1">The sequence shown here is derived from an EMBL/GenBank/DDBJ whole genome shotgun (WGS) entry which is preliminary data.</text>
</comment>
<reference evidence="2" key="1">
    <citation type="journal article" date="2022" name="Mol. Ecol. Resour.">
        <title>The genomes of chicory, endive, great burdock and yacon provide insights into Asteraceae palaeo-polyploidization history and plant inulin production.</title>
        <authorList>
            <person name="Fan W."/>
            <person name="Wang S."/>
            <person name="Wang H."/>
            <person name="Wang A."/>
            <person name="Jiang F."/>
            <person name="Liu H."/>
            <person name="Zhao H."/>
            <person name="Xu D."/>
            <person name="Zhang Y."/>
        </authorList>
    </citation>
    <scope>NUCLEOTIDE SEQUENCE [LARGE SCALE GENOMIC DNA]</scope>
    <source>
        <strain evidence="2">cv. Punajuju</strain>
    </source>
</reference>
<dbReference type="Proteomes" id="UP001055811">
    <property type="component" value="Linkage Group LG09"/>
</dbReference>
<gene>
    <name evidence="1" type="ORF">L2E82_48097</name>
</gene>
<sequence length="74" mass="7967">MESPTEWVRGQTIGHGSFAIVSLAKPTSQSSGAEGDIGECEASWAENQLLTMPLATAQVYIKKGKSGNTVFFYR</sequence>
<dbReference type="EMBL" id="CM042017">
    <property type="protein sequence ID" value="KAI3690122.1"/>
    <property type="molecule type" value="Genomic_DNA"/>
</dbReference>
<organism evidence="1 2">
    <name type="scientific">Cichorium intybus</name>
    <name type="common">Chicory</name>
    <dbReference type="NCBI Taxonomy" id="13427"/>
    <lineage>
        <taxon>Eukaryota</taxon>
        <taxon>Viridiplantae</taxon>
        <taxon>Streptophyta</taxon>
        <taxon>Embryophyta</taxon>
        <taxon>Tracheophyta</taxon>
        <taxon>Spermatophyta</taxon>
        <taxon>Magnoliopsida</taxon>
        <taxon>eudicotyledons</taxon>
        <taxon>Gunneridae</taxon>
        <taxon>Pentapetalae</taxon>
        <taxon>asterids</taxon>
        <taxon>campanulids</taxon>
        <taxon>Asterales</taxon>
        <taxon>Asteraceae</taxon>
        <taxon>Cichorioideae</taxon>
        <taxon>Cichorieae</taxon>
        <taxon>Cichoriinae</taxon>
        <taxon>Cichorium</taxon>
    </lineage>
</organism>
<protein>
    <submittedName>
        <fullName evidence="1">Uncharacterized protein</fullName>
    </submittedName>
</protein>
<reference evidence="1 2" key="2">
    <citation type="journal article" date="2022" name="Mol. Ecol. Resour.">
        <title>The genomes of chicory, endive, great burdock and yacon provide insights into Asteraceae paleo-polyploidization history and plant inulin production.</title>
        <authorList>
            <person name="Fan W."/>
            <person name="Wang S."/>
            <person name="Wang H."/>
            <person name="Wang A."/>
            <person name="Jiang F."/>
            <person name="Liu H."/>
            <person name="Zhao H."/>
            <person name="Xu D."/>
            <person name="Zhang Y."/>
        </authorList>
    </citation>
    <scope>NUCLEOTIDE SEQUENCE [LARGE SCALE GENOMIC DNA]</scope>
    <source>
        <strain evidence="2">cv. Punajuju</strain>
        <tissue evidence="1">Leaves</tissue>
    </source>
</reference>
<evidence type="ECO:0000313" key="1">
    <source>
        <dbReference type="EMBL" id="KAI3690122.1"/>
    </source>
</evidence>
<accession>A0ACB8YX81</accession>
<name>A0ACB8YX81_CICIN</name>
<evidence type="ECO:0000313" key="2">
    <source>
        <dbReference type="Proteomes" id="UP001055811"/>
    </source>
</evidence>
<proteinExistence type="predicted"/>